<dbReference type="PATRIC" id="fig|997877.3.peg.1450"/>
<accession>I9FZP7</accession>
<evidence type="ECO:0000313" key="2">
    <source>
        <dbReference type="EMBL" id="EIY39409.1"/>
    </source>
</evidence>
<comment type="caution">
    <text evidence="2">The sequence shown here is derived from an EMBL/GenBank/DDBJ whole genome shotgun (WGS) entry which is preliminary data.</text>
</comment>
<organism evidence="2 3">
    <name type="scientific">Phocaeicola dorei CL03T12C01</name>
    <dbReference type="NCBI Taxonomy" id="997877"/>
    <lineage>
        <taxon>Bacteria</taxon>
        <taxon>Pseudomonadati</taxon>
        <taxon>Bacteroidota</taxon>
        <taxon>Bacteroidia</taxon>
        <taxon>Bacteroidales</taxon>
        <taxon>Bacteroidaceae</taxon>
        <taxon>Phocaeicola</taxon>
    </lineage>
</organism>
<feature type="domain" description="Transposase DDE" evidence="1">
    <location>
        <begin position="22"/>
        <end position="104"/>
    </location>
</feature>
<reference evidence="2 3" key="1">
    <citation type="submission" date="2012-02" db="EMBL/GenBank/DDBJ databases">
        <title>The Genome Sequence of Bacteroides dorei CL03T12C01.</title>
        <authorList>
            <consortium name="The Broad Institute Genome Sequencing Platform"/>
            <person name="Earl A."/>
            <person name="Ward D."/>
            <person name="Feldgarden M."/>
            <person name="Gevers D."/>
            <person name="Zitomersky N.L."/>
            <person name="Coyne M.J."/>
            <person name="Comstock L.E."/>
            <person name="Young S.K."/>
            <person name="Zeng Q."/>
            <person name="Gargeya S."/>
            <person name="Fitzgerald M."/>
            <person name="Haas B."/>
            <person name="Abouelleil A."/>
            <person name="Alvarado L."/>
            <person name="Arachchi H.M."/>
            <person name="Berlin A."/>
            <person name="Chapman S.B."/>
            <person name="Gearin G."/>
            <person name="Goldberg J."/>
            <person name="Griggs A."/>
            <person name="Gujja S."/>
            <person name="Hansen M."/>
            <person name="Heiman D."/>
            <person name="Howarth C."/>
            <person name="Larimer J."/>
            <person name="Lui A."/>
            <person name="MacDonald P.J.P."/>
            <person name="McCowen C."/>
            <person name="Montmayeur A."/>
            <person name="Murphy C."/>
            <person name="Neiman D."/>
            <person name="Pearson M."/>
            <person name="Priest M."/>
            <person name="Roberts A."/>
            <person name="Saif S."/>
            <person name="Shea T."/>
            <person name="Sisk P."/>
            <person name="Stolte C."/>
            <person name="Sykes S."/>
            <person name="Wortman J."/>
            <person name="Nusbaum C."/>
            <person name="Birren B."/>
        </authorList>
    </citation>
    <scope>NUCLEOTIDE SEQUENCE [LARGE SCALE GENOMIC DNA]</scope>
    <source>
        <strain evidence="2 3">CL03T12C01</strain>
    </source>
</reference>
<dbReference type="HOGENOM" id="CLU_2128444_0_0_10"/>
<dbReference type="Proteomes" id="UP000004019">
    <property type="component" value="Unassembled WGS sequence"/>
</dbReference>
<evidence type="ECO:0000313" key="3">
    <source>
        <dbReference type="Proteomes" id="UP000004019"/>
    </source>
</evidence>
<dbReference type="PANTHER" id="PTHR33408:SF2">
    <property type="entry name" value="TRANSPOSASE DDE DOMAIN-CONTAINING PROTEIN"/>
    <property type="match status" value="1"/>
</dbReference>
<proteinExistence type="predicted"/>
<dbReference type="InterPro" id="IPR025668">
    <property type="entry name" value="Tnp_DDE_dom"/>
</dbReference>
<dbReference type="AlphaFoldDB" id="I9FZP7"/>
<name>I9FZP7_9BACT</name>
<evidence type="ECO:0000259" key="1">
    <source>
        <dbReference type="Pfam" id="PF13751"/>
    </source>
</evidence>
<gene>
    <name evidence="2" type="ORF">HMPREF1065_01385</name>
</gene>
<dbReference type="PANTHER" id="PTHR33408">
    <property type="entry name" value="TRANSPOSASE"/>
    <property type="match status" value="1"/>
</dbReference>
<sequence length="113" mass="13479">MSTKMHGTELSGVKAVLRCRYFKAKGNRTIEQNHRLRRYRQKAKELLCSKEGLKHRGQRCIEPEAVFEQMKYNMNYKRFRHFGKDKIFMDFAFFAIAFNIKKMCAKMAKEGMD</sequence>
<dbReference type="Pfam" id="PF13751">
    <property type="entry name" value="DDE_Tnp_1_6"/>
    <property type="match status" value="1"/>
</dbReference>
<dbReference type="EMBL" id="AGXI01000008">
    <property type="protein sequence ID" value="EIY39409.1"/>
    <property type="molecule type" value="Genomic_DNA"/>
</dbReference>
<protein>
    <recommendedName>
        <fullName evidence="1">Transposase DDE domain-containing protein</fullName>
    </recommendedName>
</protein>